<comment type="cofactor">
    <cofactor evidence="2">
        <name>Mg(2+)</name>
        <dbReference type="ChEBI" id="CHEBI:18420"/>
    </cofactor>
</comment>
<gene>
    <name evidence="14" type="ORF">LEQ_0611c</name>
</gene>
<keyword evidence="9" id="KW-0479">Metal-binding</keyword>
<dbReference type="Gene3D" id="3.30.420.10">
    <property type="entry name" value="Ribonuclease H-like superfamily/Ribonuclease H"/>
    <property type="match status" value="1"/>
</dbReference>
<proteinExistence type="inferred from homology"/>
<evidence type="ECO:0000256" key="1">
    <source>
        <dbReference type="ARBA" id="ARBA00000077"/>
    </source>
</evidence>
<sequence>MMCLFVLKLIEVKSEGGAMVQKYYAVYRGRQPGIYTSWPECQRQVQGFLGARFKSFPSKAQAQAWLDQGGNLDGSLNAKPQLVSRQPEEYDLVIYTDGGSRNHGNYRGGHVLNDDKAAWAFVAFTKQKQILVEATNGEYGATNNKMEVTAFLQALRYLEQLGRFNLKVLFVLDSRYVLDAVTKGWLNSWQRRNWRKADGQVVLNQELWQAVAQLLPKFTNLDYSWTKGHANNQGNLYVDQLLNRTMDQM</sequence>
<protein>
    <recommendedName>
        <fullName evidence="7">Ribonuclease H</fullName>
        <ecNumber evidence="6">3.1.26.4</ecNumber>
    </recommendedName>
</protein>
<evidence type="ECO:0000256" key="11">
    <source>
        <dbReference type="ARBA" id="ARBA00022801"/>
    </source>
</evidence>
<dbReference type="Proteomes" id="UP000018559">
    <property type="component" value="Unassembled WGS sequence"/>
</dbReference>
<dbReference type="GO" id="GO:0003676">
    <property type="term" value="F:nucleic acid binding"/>
    <property type="evidence" value="ECO:0007669"/>
    <property type="project" value="InterPro"/>
</dbReference>
<accession>V7HUY4</accession>
<keyword evidence="15" id="KW-1185">Reference proteome</keyword>
<dbReference type="SUPFAM" id="SSF53098">
    <property type="entry name" value="Ribonuclease H-like"/>
    <property type="match status" value="1"/>
</dbReference>
<comment type="function">
    <text evidence="3">Endonuclease that specifically degrades the RNA of RNA-DNA hybrids.</text>
</comment>
<evidence type="ECO:0000313" key="14">
    <source>
        <dbReference type="EMBL" id="ETA74029.1"/>
    </source>
</evidence>
<comment type="catalytic activity">
    <reaction evidence="1">
        <text>Endonucleolytic cleavage to 5'-phosphomonoester.</text>
        <dbReference type="EC" id="3.1.26.4"/>
    </reaction>
</comment>
<dbReference type="GO" id="GO:0043137">
    <property type="term" value="P:DNA replication, removal of RNA primer"/>
    <property type="evidence" value="ECO:0007669"/>
    <property type="project" value="TreeGrafter"/>
</dbReference>
<dbReference type="PATRIC" id="fig|1392007.3.peg.1190"/>
<evidence type="ECO:0000256" key="7">
    <source>
        <dbReference type="ARBA" id="ARBA00017721"/>
    </source>
</evidence>
<dbReference type="GO" id="GO:0004523">
    <property type="term" value="F:RNA-DNA hybrid ribonuclease activity"/>
    <property type="evidence" value="ECO:0007669"/>
    <property type="project" value="UniProtKB-EC"/>
</dbReference>
<dbReference type="InterPro" id="IPR050092">
    <property type="entry name" value="RNase_H"/>
</dbReference>
<dbReference type="CDD" id="cd09278">
    <property type="entry name" value="RNase_HI_prokaryote_like"/>
    <property type="match status" value="1"/>
</dbReference>
<comment type="similarity">
    <text evidence="4">Belongs to the RNase H family.</text>
</comment>
<dbReference type="InterPro" id="IPR009027">
    <property type="entry name" value="Ribosomal_bL9/RNase_H1_N"/>
</dbReference>
<dbReference type="PROSITE" id="PS50879">
    <property type="entry name" value="RNASE_H_1"/>
    <property type="match status" value="1"/>
</dbReference>
<reference evidence="14 15" key="1">
    <citation type="journal article" date="2014" name="Genome Announc.">
        <title>The Genome of the Predominant Equine Lactobacillus Species, Lactobacillus equi, Is Reflective of Its Lifestyle Adaptations to an Herbivorous Host.</title>
        <authorList>
            <person name="O'Donnell M.M."/>
            <person name="Harris H.M."/>
            <person name="O'Toole P.W."/>
            <person name="Ross R.P."/>
        </authorList>
    </citation>
    <scope>NUCLEOTIDE SEQUENCE [LARGE SCALE GENOMIC DNA]</scope>
    <source>
        <strain evidence="14 15">DPC 6820</strain>
    </source>
</reference>
<keyword evidence="10" id="KW-0255">Endonuclease</keyword>
<dbReference type="EMBL" id="AWWH01000134">
    <property type="protein sequence ID" value="ETA74029.1"/>
    <property type="molecule type" value="Genomic_DNA"/>
</dbReference>
<evidence type="ECO:0000256" key="8">
    <source>
        <dbReference type="ARBA" id="ARBA00022722"/>
    </source>
</evidence>
<evidence type="ECO:0000313" key="15">
    <source>
        <dbReference type="Proteomes" id="UP000018559"/>
    </source>
</evidence>
<evidence type="ECO:0000256" key="5">
    <source>
        <dbReference type="ARBA" id="ARBA00011245"/>
    </source>
</evidence>
<dbReference type="EC" id="3.1.26.4" evidence="6"/>
<evidence type="ECO:0000256" key="12">
    <source>
        <dbReference type="ARBA" id="ARBA00022842"/>
    </source>
</evidence>
<evidence type="ECO:0000259" key="13">
    <source>
        <dbReference type="PROSITE" id="PS50879"/>
    </source>
</evidence>
<dbReference type="InterPro" id="IPR002156">
    <property type="entry name" value="RNaseH_domain"/>
</dbReference>
<comment type="caution">
    <text evidence="14">The sequence shown here is derived from an EMBL/GenBank/DDBJ whole genome shotgun (WGS) entry which is preliminary data.</text>
</comment>
<dbReference type="Gene3D" id="3.40.970.10">
    <property type="entry name" value="Ribonuclease H1, N-terminal domain"/>
    <property type="match status" value="1"/>
</dbReference>
<evidence type="ECO:0000256" key="9">
    <source>
        <dbReference type="ARBA" id="ARBA00022723"/>
    </source>
</evidence>
<keyword evidence="11" id="KW-0378">Hydrolase</keyword>
<evidence type="ECO:0000256" key="6">
    <source>
        <dbReference type="ARBA" id="ARBA00012180"/>
    </source>
</evidence>
<feature type="domain" description="RNase H type-1" evidence="13">
    <location>
        <begin position="88"/>
        <end position="247"/>
    </location>
</feature>
<evidence type="ECO:0000256" key="3">
    <source>
        <dbReference type="ARBA" id="ARBA00004065"/>
    </source>
</evidence>
<dbReference type="InterPro" id="IPR036397">
    <property type="entry name" value="RNaseH_sf"/>
</dbReference>
<dbReference type="AlphaFoldDB" id="V7HUY4"/>
<comment type="subunit">
    <text evidence="5">Monomer.</text>
</comment>
<organism evidence="14 15">
    <name type="scientific">Ligilactobacillus equi DPC 6820</name>
    <dbReference type="NCBI Taxonomy" id="1392007"/>
    <lineage>
        <taxon>Bacteria</taxon>
        <taxon>Bacillati</taxon>
        <taxon>Bacillota</taxon>
        <taxon>Bacilli</taxon>
        <taxon>Lactobacillales</taxon>
        <taxon>Lactobacillaceae</taxon>
        <taxon>Ligilactobacillus</taxon>
    </lineage>
</organism>
<dbReference type="GO" id="GO:0046872">
    <property type="term" value="F:metal ion binding"/>
    <property type="evidence" value="ECO:0007669"/>
    <property type="project" value="UniProtKB-KW"/>
</dbReference>
<dbReference type="Pfam" id="PF00075">
    <property type="entry name" value="RNase_H"/>
    <property type="match status" value="1"/>
</dbReference>
<dbReference type="Pfam" id="PF01693">
    <property type="entry name" value="Cauli_VI"/>
    <property type="match status" value="1"/>
</dbReference>
<dbReference type="InterPro" id="IPR037056">
    <property type="entry name" value="RNase_H1_N_sf"/>
</dbReference>
<dbReference type="InterPro" id="IPR012337">
    <property type="entry name" value="RNaseH-like_sf"/>
</dbReference>
<dbReference type="FunFam" id="3.40.970.10:FF:000002">
    <property type="entry name" value="Ribonuclease H"/>
    <property type="match status" value="1"/>
</dbReference>
<keyword evidence="8" id="KW-0540">Nuclease</keyword>
<dbReference type="InterPro" id="IPR022892">
    <property type="entry name" value="RNaseHI"/>
</dbReference>
<name>V7HUY4_9LACO</name>
<dbReference type="PANTHER" id="PTHR10642:SF26">
    <property type="entry name" value="RIBONUCLEASE H1"/>
    <property type="match status" value="1"/>
</dbReference>
<evidence type="ECO:0000256" key="2">
    <source>
        <dbReference type="ARBA" id="ARBA00001946"/>
    </source>
</evidence>
<dbReference type="InterPro" id="IPR011320">
    <property type="entry name" value="RNase_H1_N"/>
</dbReference>
<evidence type="ECO:0000256" key="10">
    <source>
        <dbReference type="ARBA" id="ARBA00022759"/>
    </source>
</evidence>
<keyword evidence="12" id="KW-0460">Magnesium</keyword>
<dbReference type="PANTHER" id="PTHR10642">
    <property type="entry name" value="RIBONUCLEASE H1"/>
    <property type="match status" value="1"/>
</dbReference>
<evidence type="ECO:0000256" key="4">
    <source>
        <dbReference type="ARBA" id="ARBA00005300"/>
    </source>
</evidence>
<dbReference type="SUPFAM" id="SSF55658">
    <property type="entry name" value="L9 N-domain-like"/>
    <property type="match status" value="1"/>
</dbReference>